<accession>A0ABU0AUQ2</accession>
<dbReference type="RefSeq" id="WP_023055567.1">
    <property type="nucleotide sequence ID" value="NZ_JAUSTN010000002.1"/>
</dbReference>
<evidence type="ECO:0000313" key="1">
    <source>
        <dbReference type="EMBL" id="MDQ0274521.1"/>
    </source>
</evidence>
<dbReference type="Proteomes" id="UP001236559">
    <property type="component" value="Unassembled WGS sequence"/>
</dbReference>
<dbReference type="EMBL" id="JAUSTN010000002">
    <property type="protein sequence ID" value="MDQ0274521.1"/>
    <property type="molecule type" value="Genomic_DNA"/>
</dbReference>
<organism evidence="1 2">
    <name type="scientific">Peptoniphilus koenoeneniae</name>
    <dbReference type="NCBI Taxonomy" id="507751"/>
    <lineage>
        <taxon>Bacteria</taxon>
        <taxon>Bacillati</taxon>
        <taxon>Bacillota</taxon>
        <taxon>Tissierellia</taxon>
        <taxon>Tissierellales</taxon>
        <taxon>Peptoniphilaceae</taxon>
        <taxon>Peptoniphilus</taxon>
    </lineage>
</organism>
<name>A0ABU0AUQ2_9FIRM</name>
<evidence type="ECO:0000313" key="2">
    <source>
        <dbReference type="Proteomes" id="UP001236559"/>
    </source>
</evidence>
<keyword evidence="2" id="KW-1185">Reference proteome</keyword>
<reference evidence="1 2" key="1">
    <citation type="submission" date="2023-07" db="EMBL/GenBank/DDBJ databases">
        <title>Genomic Encyclopedia of Type Strains, Phase IV (KMG-IV): sequencing the most valuable type-strain genomes for metagenomic binning, comparative biology and taxonomic classification.</title>
        <authorList>
            <person name="Goeker M."/>
        </authorList>
    </citation>
    <scope>NUCLEOTIDE SEQUENCE [LARGE SCALE GENOMIC DNA]</scope>
    <source>
        <strain evidence="1 2">DSM 22616</strain>
    </source>
</reference>
<proteinExistence type="predicted"/>
<comment type="caution">
    <text evidence="1">The sequence shown here is derived from an EMBL/GenBank/DDBJ whole genome shotgun (WGS) entry which is preliminary data.</text>
</comment>
<gene>
    <name evidence="1" type="ORF">J2S72_000529</name>
</gene>
<sequence>MGLLDELFNNLGDITESLQGISVNLKNNAKKIKKTGKIRLEIVKEEKKLKDTYEELGRLYYDKFYNNKEVDLDGLALKIEPILARIMALENSLKLAMQESDISDDNLDVNSKHFEENYNKENKRESYIYIDEEDLK</sequence>
<protein>
    <submittedName>
        <fullName evidence="1">Uncharacterized protein</fullName>
    </submittedName>
</protein>